<evidence type="ECO:0000256" key="3">
    <source>
        <dbReference type="ARBA" id="ARBA00004906"/>
    </source>
</evidence>
<dbReference type="OrthoDB" id="10064100at2759"/>
<gene>
    <name evidence="9" type="ORF">EUTSA_v10007902mg</name>
</gene>
<dbReference type="GO" id="GO:0061630">
    <property type="term" value="F:ubiquitin protein ligase activity"/>
    <property type="evidence" value="ECO:0007669"/>
    <property type="project" value="UniProtKB-EC"/>
</dbReference>
<evidence type="ECO:0000256" key="4">
    <source>
        <dbReference type="ARBA" id="ARBA00012483"/>
    </source>
</evidence>
<feature type="domain" description="U-box" evidence="8">
    <location>
        <begin position="307"/>
        <end position="381"/>
    </location>
</feature>
<feature type="coiled-coil region" evidence="7">
    <location>
        <begin position="179"/>
        <end position="283"/>
    </location>
</feature>
<evidence type="ECO:0000256" key="6">
    <source>
        <dbReference type="ARBA" id="ARBA00022786"/>
    </source>
</evidence>
<dbReference type="Gene3D" id="3.30.40.10">
    <property type="entry name" value="Zinc/RING finger domain, C3HC4 (zinc finger)"/>
    <property type="match status" value="1"/>
</dbReference>
<comment type="catalytic activity">
    <reaction evidence="1">
        <text>S-ubiquitinyl-[E2 ubiquitin-conjugating enzyme]-L-cysteine + [acceptor protein]-L-lysine = [E2 ubiquitin-conjugating enzyme]-L-cysteine + N(6)-ubiquitinyl-[acceptor protein]-L-lysine.</text>
        <dbReference type="EC" id="2.3.2.27"/>
    </reaction>
</comment>
<dbReference type="PROSITE" id="PS51698">
    <property type="entry name" value="U_BOX"/>
    <property type="match status" value="1"/>
</dbReference>
<accession>V4MWP1</accession>
<evidence type="ECO:0000313" key="9">
    <source>
        <dbReference type="EMBL" id="ESQ36796.1"/>
    </source>
</evidence>
<reference evidence="9 10" key="1">
    <citation type="journal article" date="2013" name="Front. Plant Sci.">
        <title>The Reference Genome of the Halophytic Plant Eutrema salsugineum.</title>
        <authorList>
            <person name="Yang R."/>
            <person name="Jarvis D.E."/>
            <person name="Chen H."/>
            <person name="Beilstein M.A."/>
            <person name="Grimwood J."/>
            <person name="Jenkins J."/>
            <person name="Shu S."/>
            <person name="Prochnik S."/>
            <person name="Xin M."/>
            <person name="Ma C."/>
            <person name="Schmutz J."/>
            <person name="Wing R.A."/>
            <person name="Mitchell-Olds T."/>
            <person name="Schumaker K.S."/>
            <person name="Wang X."/>
        </authorList>
    </citation>
    <scope>NUCLEOTIDE SEQUENCE [LARGE SCALE GENOMIC DNA]</scope>
</reference>
<comment type="function">
    <text evidence="2">Functions as an E3 ubiquitin ligase.</text>
</comment>
<keyword evidence="10" id="KW-1185">Reference proteome</keyword>
<dbReference type="InterPro" id="IPR051348">
    <property type="entry name" value="U-box_ubiquitin_ligases"/>
</dbReference>
<dbReference type="SUPFAM" id="SSF57850">
    <property type="entry name" value="RING/U-box"/>
    <property type="match status" value="1"/>
</dbReference>
<evidence type="ECO:0000313" key="10">
    <source>
        <dbReference type="Proteomes" id="UP000030689"/>
    </source>
</evidence>
<dbReference type="InterPro" id="IPR003613">
    <property type="entry name" value="Ubox_domain"/>
</dbReference>
<dbReference type="InterPro" id="IPR013083">
    <property type="entry name" value="Znf_RING/FYVE/PHD"/>
</dbReference>
<dbReference type="PANTHER" id="PTHR45647:SF62">
    <property type="entry name" value="U-BOX DOMAIN-CONTAINING PROTEIN 56"/>
    <property type="match status" value="1"/>
</dbReference>
<dbReference type="Pfam" id="PF04564">
    <property type="entry name" value="U-box"/>
    <property type="match status" value="1"/>
</dbReference>
<dbReference type="CDD" id="cd16655">
    <property type="entry name" value="RING-Ubox_WDSUB1-like"/>
    <property type="match status" value="1"/>
</dbReference>
<comment type="pathway">
    <text evidence="3">Protein modification; protein ubiquitination.</text>
</comment>
<evidence type="ECO:0000256" key="7">
    <source>
        <dbReference type="SAM" id="Coils"/>
    </source>
</evidence>
<keyword evidence="6" id="KW-0833">Ubl conjugation pathway</keyword>
<evidence type="ECO:0000256" key="1">
    <source>
        <dbReference type="ARBA" id="ARBA00000900"/>
    </source>
</evidence>
<evidence type="ECO:0000256" key="2">
    <source>
        <dbReference type="ARBA" id="ARBA00003861"/>
    </source>
</evidence>
<keyword evidence="5" id="KW-0808">Transferase</keyword>
<proteinExistence type="predicted"/>
<dbReference type="GO" id="GO:0016567">
    <property type="term" value="P:protein ubiquitination"/>
    <property type="evidence" value="ECO:0007669"/>
    <property type="project" value="UniProtKB-UniPathway"/>
</dbReference>
<dbReference type="EMBL" id="KI517683">
    <property type="protein sequence ID" value="ESQ36796.1"/>
    <property type="molecule type" value="Genomic_DNA"/>
</dbReference>
<evidence type="ECO:0000256" key="5">
    <source>
        <dbReference type="ARBA" id="ARBA00022679"/>
    </source>
</evidence>
<name>V4MWP1_EUTSA</name>
<dbReference type="SMART" id="SM00504">
    <property type="entry name" value="Ubox"/>
    <property type="match status" value="1"/>
</dbReference>
<protein>
    <recommendedName>
        <fullName evidence="4">RING-type E3 ubiquitin transferase</fullName>
        <ecNumber evidence="4">2.3.2.27</ecNumber>
    </recommendedName>
</protein>
<evidence type="ECO:0000259" key="8">
    <source>
        <dbReference type="PROSITE" id="PS51698"/>
    </source>
</evidence>
<dbReference type="PANTHER" id="PTHR45647">
    <property type="entry name" value="OS02G0152300 PROTEIN"/>
    <property type="match status" value="1"/>
</dbReference>
<dbReference type="AlphaFoldDB" id="V4MWP1"/>
<dbReference type="UniPathway" id="UPA00143"/>
<sequence>MNPTSSGLEQSEIDAIQESELTSTHASLLKYRDICVDEGVNEQDVDIFWNLANNVGEGIVELIYENSIKKLIMGAAADSHYSEGMVNITSRKAEYVSRHAPHCCKIWLVCNGNLIQTRDGRFDLGSSSHSSSESLTSLHGLDSALIPYGEAGRADHDSESHALSSLEDQSTIGFETMYYEEQRRRLEIEELKREKEQHDKMKREREEALSSAFGVTQIQYDEEVSRRREGEEELNRAKAEIEKMKRVQKELEEQLYIDCPRLLEMFQKERDEAIKTNEELLRHLNLGKGESSSHSPSSPLQWSVSNEPPAYFICPISKEIMQNPHVAADGYTYEADEFKSWLSHGGEKSPMTNLRLENHNLTPNLVLRSAINEWLQQHPYFFDLP</sequence>
<dbReference type="EC" id="2.3.2.27" evidence="4"/>
<dbReference type="Gramene" id="ESQ36796">
    <property type="protein sequence ID" value="ESQ36796"/>
    <property type="gene ID" value="EUTSA_v10007902mg"/>
</dbReference>
<dbReference type="KEGG" id="eus:EUTSA_v10007902mg"/>
<dbReference type="eggNOG" id="ENOG502R7RK">
    <property type="taxonomic scope" value="Eukaryota"/>
</dbReference>
<dbReference type="Proteomes" id="UP000030689">
    <property type="component" value="Unassembled WGS sequence"/>
</dbReference>
<organism evidence="9 10">
    <name type="scientific">Eutrema salsugineum</name>
    <name type="common">Saltwater cress</name>
    <name type="synonym">Sisymbrium salsugineum</name>
    <dbReference type="NCBI Taxonomy" id="72664"/>
    <lineage>
        <taxon>Eukaryota</taxon>
        <taxon>Viridiplantae</taxon>
        <taxon>Streptophyta</taxon>
        <taxon>Embryophyta</taxon>
        <taxon>Tracheophyta</taxon>
        <taxon>Spermatophyta</taxon>
        <taxon>Magnoliopsida</taxon>
        <taxon>eudicotyledons</taxon>
        <taxon>Gunneridae</taxon>
        <taxon>Pentapetalae</taxon>
        <taxon>rosids</taxon>
        <taxon>malvids</taxon>
        <taxon>Brassicales</taxon>
        <taxon>Brassicaceae</taxon>
        <taxon>Eutremeae</taxon>
        <taxon>Eutrema</taxon>
    </lineage>
</organism>
<dbReference type="OMA" id="CKIWLVC"/>
<keyword evidence="7" id="KW-0175">Coiled coil</keyword>